<evidence type="ECO:0000256" key="1">
    <source>
        <dbReference type="SAM" id="MobiDB-lite"/>
    </source>
</evidence>
<proteinExistence type="predicted"/>
<dbReference type="EMBL" id="JAWDJR010000017">
    <property type="protein sequence ID" value="KAK9959761.1"/>
    <property type="molecule type" value="Genomic_DNA"/>
</dbReference>
<reference evidence="2 3" key="1">
    <citation type="submission" date="2024-05" db="EMBL/GenBank/DDBJ databases">
        <title>A high-quality chromosomal-level genome assembly of Topmouth culter (Culter alburnus).</title>
        <authorList>
            <person name="Zhao H."/>
        </authorList>
    </citation>
    <scope>NUCLEOTIDE SEQUENCE [LARGE SCALE GENOMIC DNA]</scope>
    <source>
        <strain evidence="2">CATC2023</strain>
        <tissue evidence="2">Muscle</tissue>
    </source>
</reference>
<protein>
    <submittedName>
        <fullName evidence="2">Uncharacterized protein</fullName>
    </submittedName>
</protein>
<gene>
    <name evidence="2" type="ORF">ABG768_009862</name>
</gene>
<feature type="region of interest" description="Disordered" evidence="1">
    <location>
        <begin position="1"/>
        <end position="40"/>
    </location>
</feature>
<organism evidence="2 3">
    <name type="scientific">Culter alburnus</name>
    <name type="common">Topmouth culter</name>
    <dbReference type="NCBI Taxonomy" id="194366"/>
    <lineage>
        <taxon>Eukaryota</taxon>
        <taxon>Metazoa</taxon>
        <taxon>Chordata</taxon>
        <taxon>Craniata</taxon>
        <taxon>Vertebrata</taxon>
        <taxon>Euteleostomi</taxon>
        <taxon>Actinopterygii</taxon>
        <taxon>Neopterygii</taxon>
        <taxon>Teleostei</taxon>
        <taxon>Ostariophysi</taxon>
        <taxon>Cypriniformes</taxon>
        <taxon>Xenocyprididae</taxon>
        <taxon>Xenocypridinae</taxon>
        <taxon>Culter</taxon>
    </lineage>
</organism>
<name>A0AAW1ZE69_CULAL</name>
<evidence type="ECO:0000313" key="2">
    <source>
        <dbReference type="EMBL" id="KAK9959761.1"/>
    </source>
</evidence>
<accession>A0AAW1ZE69</accession>
<sequence>MSTPEEEKKKDVREQDRAGKSKRAPRKQARESPAPSLREGSSLCACCCQFRVGREFTSHALPARAQSTAGLQRCDSLWLSDPPFSVSINGPAQSEARGYVTSHSLNNNVFRSELQVPRNGGNDEITVATLCRSTGSTVSL</sequence>
<dbReference type="Proteomes" id="UP001479290">
    <property type="component" value="Unassembled WGS sequence"/>
</dbReference>
<comment type="caution">
    <text evidence="2">The sequence shown here is derived from an EMBL/GenBank/DDBJ whole genome shotgun (WGS) entry which is preliminary data.</text>
</comment>
<dbReference type="AlphaFoldDB" id="A0AAW1ZE69"/>
<keyword evidence="3" id="KW-1185">Reference proteome</keyword>
<feature type="compositionally biased region" description="Basic and acidic residues" evidence="1">
    <location>
        <begin position="1"/>
        <end position="19"/>
    </location>
</feature>
<evidence type="ECO:0000313" key="3">
    <source>
        <dbReference type="Proteomes" id="UP001479290"/>
    </source>
</evidence>